<evidence type="ECO:0000313" key="1">
    <source>
        <dbReference type="EMBL" id="KKN52429.1"/>
    </source>
</evidence>
<comment type="caution">
    <text evidence="1">The sequence shown here is derived from an EMBL/GenBank/DDBJ whole genome shotgun (WGS) entry which is preliminary data.</text>
</comment>
<dbReference type="EMBL" id="LAZR01001020">
    <property type="protein sequence ID" value="KKN52429.1"/>
    <property type="molecule type" value="Genomic_DNA"/>
</dbReference>
<organism evidence="1">
    <name type="scientific">marine sediment metagenome</name>
    <dbReference type="NCBI Taxonomy" id="412755"/>
    <lineage>
        <taxon>unclassified sequences</taxon>
        <taxon>metagenomes</taxon>
        <taxon>ecological metagenomes</taxon>
    </lineage>
</organism>
<dbReference type="AlphaFoldDB" id="A0A0F9RBZ9"/>
<accession>A0A0F9RBZ9</accession>
<proteinExistence type="predicted"/>
<name>A0A0F9RBZ9_9ZZZZ</name>
<sequence length="238" mass="24745">MADTIREQIIAAIVTKLADIRTAKGYNTNIGQNVQRVLKDVDPGELPATTVWPQPEASGRGYGHSQIVMPVNLNGLVAFGGVNASVKAEKILGDLIELMTSIRWTLPFTSGGAYTVVAGNTIEGQGSGAVALVEFVDLTGGAWGDENAAGNLTLRRLVGTFEAEDLDVGANANVATTSGVITGQDAPTVVTGGLVEDVEYSAGGVEDYPEAGHKDVGVPALFNIKYKTLAGDPYNQPS</sequence>
<gene>
    <name evidence="1" type="ORF">LCGC14_0612830</name>
</gene>
<reference evidence="1" key="1">
    <citation type="journal article" date="2015" name="Nature">
        <title>Complex archaea that bridge the gap between prokaryotes and eukaryotes.</title>
        <authorList>
            <person name="Spang A."/>
            <person name="Saw J.H."/>
            <person name="Jorgensen S.L."/>
            <person name="Zaremba-Niedzwiedzka K."/>
            <person name="Martijn J."/>
            <person name="Lind A.E."/>
            <person name="van Eijk R."/>
            <person name="Schleper C."/>
            <person name="Guy L."/>
            <person name="Ettema T.J."/>
        </authorList>
    </citation>
    <scope>NUCLEOTIDE SEQUENCE</scope>
</reference>
<protein>
    <submittedName>
        <fullName evidence="1">Uncharacterized protein</fullName>
    </submittedName>
</protein>